<dbReference type="InterPro" id="IPR016032">
    <property type="entry name" value="Sig_transdc_resp-reg_C-effctor"/>
</dbReference>
<dbReference type="GO" id="GO:0000160">
    <property type="term" value="P:phosphorelay signal transduction system"/>
    <property type="evidence" value="ECO:0007669"/>
    <property type="project" value="InterPro"/>
</dbReference>
<dbReference type="GO" id="GO:0006355">
    <property type="term" value="P:regulation of DNA-templated transcription"/>
    <property type="evidence" value="ECO:0007669"/>
    <property type="project" value="InterPro"/>
</dbReference>
<feature type="modified residue" description="4-aspartylphosphate" evidence="2">
    <location>
        <position position="49"/>
    </location>
</feature>
<dbReference type="CDD" id="cd00156">
    <property type="entry name" value="REC"/>
    <property type="match status" value="1"/>
</dbReference>
<evidence type="ECO:0000256" key="2">
    <source>
        <dbReference type="PROSITE-ProRule" id="PRU00169"/>
    </source>
</evidence>
<organism evidence="6 7">
    <name type="scientific">Pseudooceanicola antarcticus</name>
    <dbReference type="NCBI Taxonomy" id="1247613"/>
    <lineage>
        <taxon>Bacteria</taxon>
        <taxon>Pseudomonadati</taxon>
        <taxon>Pseudomonadota</taxon>
        <taxon>Alphaproteobacteria</taxon>
        <taxon>Rhodobacterales</taxon>
        <taxon>Paracoccaceae</taxon>
        <taxon>Pseudooceanicola</taxon>
    </lineage>
</organism>
<reference evidence="6 7" key="1">
    <citation type="submission" date="2017-09" db="EMBL/GenBank/DDBJ databases">
        <authorList>
            <person name="Ehlers B."/>
            <person name="Leendertz F.H."/>
        </authorList>
    </citation>
    <scope>NUCLEOTIDE SEQUENCE [LARGE SCALE GENOMIC DNA]</scope>
    <source>
        <strain evidence="6 7">CGMCC 1.12662</strain>
    </source>
</reference>
<name>A0A285J0U5_9RHOB</name>
<dbReference type="AlphaFoldDB" id="A0A285J0U5"/>
<evidence type="ECO:0000313" key="7">
    <source>
        <dbReference type="Proteomes" id="UP000231655"/>
    </source>
</evidence>
<dbReference type="PROSITE" id="PS50110">
    <property type="entry name" value="RESPONSE_REGULATORY"/>
    <property type="match status" value="1"/>
</dbReference>
<dbReference type="CDD" id="cd06170">
    <property type="entry name" value="LuxR_C_like"/>
    <property type="match status" value="1"/>
</dbReference>
<dbReference type="EMBL" id="OBEA01000004">
    <property type="protein sequence ID" value="SNY52986.1"/>
    <property type="molecule type" value="Genomic_DNA"/>
</dbReference>
<keyword evidence="2" id="KW-0597">Phosphoprotein</keyword>
<dbReference type="Proteomes" id="UP000231655">
    <property type="component" value="Unassembled WGS sequence"/>
</dbReference>
<evidence type="ECO:0000256" key="1">
    <source>
        <dbReference type="ARBA" id="ARBA00023125"/>
    </source>
</evidence>
<gene>
    <name evidence="5" type="ORF">CVM39_18795</name>
    <name evidence="6" type="ORF">SAMN06297129_2458</name>
</gene>
<dbReference type="InterPro" id="IPR039420">
    <property type="entry name" value="WalR-like"/>
</dbReference>
<dbReference type="SMART" id="SM00421">
    <property type="entry name" value="HTH_LUXR"/>
    <property type="match status" value="1"/>
</dbReference>
<dbReference type="PRINTS" id="PR00038">
    <property type="entry name" value="HTHLUXR"/>
</dbReference>
<dbReference type="Proteomes" id="UP000231702">
    <property type="component" value="Unassembled WGS sequence"/>
</dbReference>
<keyword evidence="1 5" id="KW-0238">DNA-binding</keyword>
<dbReference type="Gene3D" id="1.10.10.10">
    <property type="entry name" value="Winged helix-like DNA-binding domain superfamily/Winged helix DNA-binding domain"/>
    <property type="match status" value="1"/>
</dbReference>
<dbReference type="Gene3D" id="3.40.50.2300">
    <property type="match status" value="1"/>
</dbReference>
<sequence>MTRILFVDDHALLRDTLAAWLRARGWTVDCHDSLAQALAAPGADLIMVDLRLRGLNMHDGLSRLRAGFGSLPIVIMAGAHDAEEAGQALSAGADILLGKARPPEEIHRELRGLIDEAAHPGPDLSTREIEVLSGLTAGLSNKEIARDLGLQEVTVKLHMQRLCRKLGARNRTHAALIGRDIGLV</sequence>
<accession>A0A285J0U5</accession>
<dbReference type="InterPro" id="IPR011006">
    <property type="entry name" value="CheY-like_superfamily"/>
</dbReference>
<dbReference type="PROSITE" id="PS00622">
    <property type="entry name" value="HTH_LUXR_1"/>
    <property type="match status" value="1"/>
</dbReference>
<dbReference type="PROSITE" id="PS50043">
    <property type="entry name" value="HTH_LUXR_2"/>
    <property type="match status" value="1"/>
</dbReference>
<evidence type="ECO:0000259" key="3">
    <source>
        <dbReference type="PROSITE" id="PS50043"/>
    </source>
</evidence>
<dbReference type="EMBL" id="PGTD01000023">
    <property type="protein sequence ID" value="PJE25754.1"/>
    <property type="molecule type" value="Genomic_DNA"/>
</dbReference>
<dbReference type="SUPFAM" id="SSF52172">
    <property type="entry name" value="CheY-like"/>
    <property type="match status" value="1"/>
</dbReference>
<dbReference type="InterPro" id="IPR000792">
    <property type="entry name" value="Tscrpt_reg_LuxR_C"/>
</dbReference>
<proteinExistence type="predicted"/>
<evidence type="ECO:0000259" key="4">
    <source>
        <dbReference type="PROSITE" id="PS50110"/>
    </source>
</evidence>
<feature type="domain" description="Response regulatory" evidence="4">
    <location>
        <begin position="3"/>
        <end position="114"/>
    </location>
</feature>
<evidence type="ECO:0000313" key="8">
    <source>
        <dbReference type="Proteomes" id="UP000231702"/>
    </source>
</evidence>
<dbReference type="InterPro" id="IPR036388">
    <property type="entry name" value="WH-like_DNA-bd_sf"/>
</dbReference>
<dbReference type="RefSeq" id="WP_097146191.1">
    <property type="nucleotide sequence ID" value="NZ_OBEA01000004.1"/>
</dbReference>
<dbReference type="InterPro" id="IPR001789">
    <property type="entry name" value="Sig_transdc_resp-reg_receiver"/>
</dbReference>
<dbReference type="SUPFAM" id="SSF46894">
    <property type="entry name" value="C-terminal effector domain of the bipartite response regulators"/>
    <property type="match status" value="1"/>
</dbReference>
<dbReference type="SMART" id="SM00448">
    <property type="entry name" value="REC"/>
    <property type="match status" value="1"/>
</dbReference>
<dbReference type="OrthoDB" id="9814495at2"/>
<dbReference type="PANTHER" id="PTHR43214">
    <property type="entry name" value="TWO-COMPONENT RESPONSE REGULATOR"/>
    <property type="match status" value="1"/>
</dbReference>
<keyword evidence="8" id="KW-1185">Reference proteome</keyword>
<evidence type="ECO:0000313" key="5">
    <source>
        <dbReference type="EMBL" id="PJE25754.1"/>
    </source>
</evidence>
<evidence type="ECO:0000313" key="6">
    <source>
        <dbReference type="EMBL" id="SNY52986.1"/>
    </source>
</evidence>
<dbReference type="Pfam" id="PF00196">
    <property type="entry name" value="GerE"/>
    <property type="match status" value="1"/>
</dbReference>
<reference evidence="5 8" key="2">
    <citation type="journal article" date="2018" name="Int. J. Syst. Evol. Microbiol.">
        <title>Pseudooceanicola lipolyticus sp. nov., a marine alphaproteobacterium, reclassification of Oceanicola flagellatus as Pseudooceanicola flagellatus comb. nov. and emended description of the genus Pseudooceanicola.</title>
        <authorList>
            <person name="Huang M.-M."/>
            <person name="Guo L.-L."/>
            <person name="Wu Y.-H."/>
            <person name="Lai Q.-L."/>
            <person name="Shao Z.-Z."/>
            <person name="Wang C.-S."/>
            <person name="Wu M."/>
            <person name="Xu X.-W."/>
        </authorList>
    </citation>
    <scope>NUCLEOTIDE SEQUENCE [LARGE SCALE GENOMIC DNA]</scope>
    <source>
        <strain evidence="5 8">Ar-45</strain>
    </source>
</reference>
<protein>
    <submittedName>
        <fullName evidence="5">DNA-binding response regulator</fullName>
    </submittedName>
    <submittedName>
        <fullName evidence="6">Two component transcriptional regulator, LuxR family</fullName>
    </submittedName>
</protein>
<dbReference type="GO" id="GO:0003677">
    <property type="term" value="F:DNA binding"/>
    <property type="evidence" value="ECO:0007669"/>
    <property type="project" value="UniProtKB-KW"/>
</dbReference>
<feature type="domain" description="HTH luxR-type" evidence="3">
    <location>
        <begin position="117"/>
        <end position="182"/>
    </location>
</feature>
<dbReference type="Pfam" id="PF00072">
    <property type="entry name" value="Response_reg"/>
    <property type="match status" value="1"/>
</dbReference>